<organism evidence="6 7">
    <name type="scientific">Hippocampus comes</name>
    <name type="common">Tiger tail seahorse</name>
    <dbReference type="NCBI Taxonomy" id="109280"/>
    <lineage>
        <taxon>Eukaryota</taxon>
        <taxon>Metazoa</taxon>
        <taxon>Chordata</taxon>
        <taxon>Craniata</taxon>
        <taxon>Vertebrata</taxon>
        <taxon>Euteleostomi</taxon>
        <taxon>Actinopterygii</taxon>
        <taxon>Neopterygii</taxon>
        <taxon>Teleostei</taxon>
        <taxon>Neoteleostei</taxon>
        <taxon>Acanthomorphata</taxon>
        <taxon>Syngnathiaria</taxon>
        <taxon>Syngnathiformes</taxon>
        <taxon>Syngnathoidei</taxon>
        <taxon>Syngnathidae</taxon>
        <taxon>Hippocampus</taxon>
    </lineage>
</organism>
<proteinExistence type="predicted"/>
<evidence type="ECO:0000256" key="5">
    <source>
        <dbReference type="SAM" id="Phobius"/>
    </source>
</evidence>
<dbReference type="GO" id="GO:0016020">
    <property type="term" value="C:membrane"/>
    <property type="evidence" value="ECO:0007669"/>
    <property type="project" value="UniProtKB-SubCell"/>
</dbReference>
<reference evidence="6" key="1">
    <citation type="submission" date="2025-08" db="UniProtKB">
        <authorList>
            <consortium name="Ensembl"/>
        </authorList>
    </citation>
    <scope>IDENTIFICATION</scope>
</reference>
<dbReference type="InterPro" id="IPR036179">
    <property type="entry name" value="Ig-like_dom_sf"/>
</dbReference>
<evidence type="ECO:0000313" key="6">
    <source>
        <dbReference type="Ensembl" id="ENSHCOP00000014601.1"/>
    </source>
</evidence>
<comment type="subcellular location">
    <subcellularLocation>
        <location evidence="1">Membrane</location>
    </subcellularLocation>
</comment>
<dbReference type="InterPro" id="IPR013783">
    <property type="entry name" value="Ig-like_fold"/>
</dbReference>
<dbReference type="Ensembl" id="ENSHCOT00000022274.1">
    <property type="protein sequence ID" value="ENSHCOP00000014601.1"/>
    <property type="gene ID" value="ENSHCOG00000018033.1"/>
</dbReference>
<evidence type="ECO:0000256" key="1">
    <source>
        <dbReference type="ARBA" id="ARBA00004370"/>
    </source>
</evidence>
<dbReference type="Proteomes" id="UP000264820">
    <property type="component" value="Unplaced"/>
</dbReference>
<dbReference type="PANTHER" id="PTHR12080:SF80">
    <property type="entry name" value="IMMUNOGLOBULIN V-SET DOMAIN-CONTAINING PROTEIN"/>
    <property type="match status" value="1"/>
</dbReference>
<evidence type="ECO:0000256" key="4">
    <source>
        <dbReference type="ARBA" id="ARBA00023180"/>
    </source>
</evidence>
<dbReference type="OMA" id="NKVSWKA"/>
<keyword evidence="2" id="KW-0732">Signal</keyword>
<protein>
    <recommendedName>
        <fullName evidence="8">Immunoglobulin V-set domain-containing protein</fullName>
    </recommendedName>
</protein>
<evidence type="ECO:0008006" key="8">
    <source>
        <dbReference type="Google" id="ProtNLM"/>
    </source>
</evidence>
<name>A0A3Q2YA68_HIPCM</name>
<keyword evidence="5" id="KW-1133">Transmembrane helix</keyword>
<dbReference type="GeneTree" id="ENSGT01130000278831"/>
<dbReference type="Gene3D" id="2.60.40.10">
    <property type="entry name" value="Immunoglobulins"/>
    <property type="match status" value="1"/>
</dbReference>
<reference evidence="6" key="2">
    <citation type="submission" date="2025-09" db="UniProtKB">
        <authorList>
            <consortium name="Ensembl"/>
        </authorList>
    </citation>
    <scope>IDENTIFICATION</scope>
</reference>
<feature type="transmembrane region" description="Helical" evidence="5">
    <location>
        <begin position="219"/>
        <end position="239"/>
    </location>
</feature>
<keyword evidence="5" id="KW-0812">Transmembrane</keyword>
<dbReference type="PANTHER" id="PTHR12080">
    <property type="entry name" value="SIGNALING LYMPHOCYTIC ACTIVATION MOLECULE"/>
    <property type="match status" value="1"/>
</dbReference>
<dbReference type="AlphaFoldDB" id="A0A3Q2YA68"/>
<evidence type="ECO:0000313" key="7">
    <source>
        <dbReference type="Proteomes" id="UP000264820"/>
    </source>
</evidence>
<keyword evidence="3 5" id="KW-0472">Membrane</keyword>
<dbReference type="SUPFAM" id="SSF48726">
    <property type="entry name" value="Immunoglobulin"/>
    <property type="match status" value="1"/>
</dbReference>
<evidence type="ECO:0000256" key="3">
    <source>
        <dbReference type="ARBA" id="ARBA00023136"/>
    </source>
</evidence>
<sequence>SILNHRSSSCDEGSVTKSKFVKQGADVDLDVKKPVVFTPDRDLFFWRVNRSLDIFRSDKNQKRTKIYPNYHGRVVVLENFSLVLKNVQEPDAGLYTAVLSGAENKLAEYQLHIQVSPVKLEVVSLFADSDSCNLTVTCRTDQTHLNATFECRHANCTPDGGGLSNADWSLMAFVFNFSIVCQHSNQVSETQEAMAVRQVCQQHGEYANSQSCQSFLRSSLWLCIWGGGLLSLTLLMFLFL</sequence>
<keyword evidence="7" id="KW-1185">Reference proteome</keyword>
<dbReference type="InterPro" id="IPR015631">
    <property type="entry name" value="CD2/SLAM_rcpt"/>
</dbReference>
<accession>A0A3Q2YA68</accession>
<keyword evidence="4" id="KW-0325">Glycoprotein</keyword>
<evidence type="ECO:0000256" key="2">
    <source>
        <dbReference type="ARBA" id="ARBA00022729"/>
    </source>
</evidence>